<accession>A0AA49GF45</accession>
<dbReference type="CDD" id="cd07040">
    <property type="entry name" value="HP"/>
    <property type="match status" value="1"/>
</dbReference>
<proteinExistence type="predicted"/>
<evidence type="ECO:0000313" key="2">
    <source>
        <dbReference type="Proteomes" id="UP001230496"/>
    </source>
</evidence>
<sequence>MRILIAIILVAFLAVSCSNENENKVIYMVRHAEKDMVPKNDPPLTTDGVIRSVDLASWFKNIDIDTVFTTDFVRMRETAKPLAEQQNLELSIYDAKDFEDFAKQLKKMDADTILVVGHSNTILEQIEALDFERPQEEIKEKEYDKIFELRFENKEVITHQYGSKFKE</sequence>
<dbReference type="Pfam" id="PF00300">
    <property type="entry name" value="His_Phos_1"/>
    <property type="match status" value="1"/>
</dbReference>
<gene>
    <name evidence="1" type="ORF">QYS49_09610</name>
</gene>
<dbReference type="SUPFAM" id="SSF53254">
    <property type="entry name" value="Phosphoglycerate mutase-like"/>
    <property type="match status" value="1"/>
</dbReference>
<dbReference type="InterPro" id="IPR029033">
    <property type="entry name" value="His_PPase_superfam"/>
</dbReference>
<reference evidence="1 2" key="1">
    <citation type="submission" date="2023-08" db="EMBL/GenBank/DDBJ databases">
        <title>Comparative genomics and taxonomic characterization of three novel marine species of genus Marivirga.</title>
        <authorList>
            <person name="Muhammad N."/>
            <person name="Kim S.-G."/>
        </authorList>
    </citation>
    <scope>NUCLEOTIDE SEQUENCE [LARGE SCALE GENOMIC DNA]</scope>
    <source>
        <strain evidence="1 2">BDSF4-3</strain>
    </source>
</reference>
<dbReference type="KEGG" id="msaa:QYS49_09610"/>
<dbReference type="InterPro" id="IPR013078">
    <property type="entry name" value="His_Pase_superF_clade-1"/>
</dbReference>
<dbReference type="GO" id="GO:0016787">
    <property type="term" value="F:hydrolase activity"/>
    <property type="evidence" value="ECO:0007669"/>
    <property type="project" value="UniProtKB-KW"/>
</dbReference>
<name>A0AA49GF45_9BACT</name>
<dbReference type="AlphaFoldDB" id="A0AA49GF45"/>
<organism evidence="1 2">
    <name type="scientific">Marivirga salinarum</name>
    <dbReference type="NCBI Taxonomy" id="3059078"/>
    <lineage>
        <taxon>Bacteria</taxon>
        <taxon>Pseudomonadati</taxon>
        <taxon>Bacteroidota</taxon>
        <taxon>Cytophagia</taxon>
        <taxon>Cytophagales</taxon>
        <taxon>Marivirgaceae</taxon>
        <taxon>Marivirga</taxon>
    </lineage>
</organism>
<dbReference type="Proteomes" id="UP001230496">
    <property type="component" value="Chromosome"/>
</dbReference>
<dbReference type="PROSITE" id="PS51257">
    <property type="entry name" value="PROKAR_LIPOPROTEIN"/>
    <property type="match status" value="1"/>
</dbReference>
<dbReference type="RefSeq" id="WP_308349689.1">
    <property type="nucleotide sequence ID" value="NZ_CP129971.1"/>
</dbReference>
<dbReference type="EMBL" id="CP129971">
    <property type="protein sequence ID" value="WKK77394.2"/>
    <property type="molecule type" value="Genomic_DNA"/>
</dbReference>
<protein>
    <submittedName>
        <fullName evidence="1">Histidine phosphatase family protein</fullName>
        <ecNumber evidence="1">3.1.3.-</ecNumber>
    </submittedName>
</protein>
<dbReference type="EC" id="3.1.3.-" evidence="1"/>
<dbReference type="Gene3D" id="3.40.50.1240">
    <property type="entry name" value="Phosphoglycerate mutase-like"/>
    <property type="match status" value="1"/>
</dbReference>
<evidence type="ECO:0000313" key="1">
    <source>
        <dbReference type="EMBL" id="WKK77394.2"/>
    </source>
</evidence>
<keyword evidence="1" id="KW-0378">Hydrolase</keyword>
<keyword evidence="2" id="KW-1185">Reference proteome</keyword>